<comment type="caution">
    <text evidence="2">The sequence shown here is derived from an EMBL/GenBank/DDBJ whole genome shotgun (WGS) entry which is preliminary data.</text>
</comment>
<dbReference type="Proteomes" id="UP000780690">
    <property type="component" value="Unassembled WGS sequence"/>
</dbReference>
<feature type="transmembrane region" description="Helical" evidence="1">
    <location>
        <begin position="41"/>
        <end position="62"/>
    </location>
</feature>
<dbReference type="EMBL" id="VWXD01000001">
    <property type="protein sequence ID" value="NIE99192.1"/>
    <property type="molecule type" value="Genomic_DNA"/>
</dbReference>
<evidence type="ECO:0008006" key="4">
    <source>
        <dbReference type="Google" id="ProtNLM"/>
    </source>
</evidence>
<keyword evidence="1" id="KW-1133">Transmembrane helix</keyword>
<evidence type="ECO:0000256" key="1">
    <source>
        <dbReference type="SAM" id="Phobius"/>
    </source>
</evidence>
<keyword evidence="1" id="KW-0812">Transmembrane</keyword>
<evidence type="ECO:0000313" key="3">
    <source>
        <dbReference type="Proteomes" id="UP000780690"/>
    </source>
</evidence>
<evidence type="ECO:0000313" key="2">
    <source>
        <dbReference type="EMBL" id="NIE99192.1"/>
    </source>
</evidence>
<proteinExistence type="predicted"/>
<gene>
    <name evidence="2" type="ORF">F3J38_03755</name>
</gene>
<keyword evidence="1" id="KW-0472">Membrane</keyword>
<accession>A0ABX0QQ62</accession>
<sequence length="66" mass="7193">MKIVIFMAILIVGVLLIPDSLVGHFIRVPGDGESAMDKYDFILVLIKAAISAVVAIAVMQILRRAR</sequence>
<organism evidence="2 3">
    <name type="scientific">Candidatus Pantoea formicae</name>
    <dbReference type="NCBI Taxonomy" id="2608355"/>
    <lineage>
        <taxon>Bacteria</taxon>
        <taxon>Pseudomonadati</taxon>
        <taxon>Pseudomonadota</taxon>
        <taxon>Gammaproteobacteria</taxon>
        <taxon>Enterobacterales</taxon>
        <taxon>Erwiniaceae</taxon>
        <taxon>Pantoea</taxon>
    </lineage>
</organism>
<keyword evidence="3" id="KW-1185">Reference proteome</keyword>
<protein>
    <recommendedName>
        <fullName evidence="4">Inner membrane protein</fullName>
    </recommendedName>
</protein>
<reference evidence="2 3" key="1">
    <citation type="journal article" date="2019" name="bioRxiv">
        <title>Bacteria contribute to plant secondary compound degradation in a generalist herbivore system.</title>
        <authorList>
            <person name="Francoeur C.B."/>
            <person name="Khadempour L."/>
            <person name="Moreira-Soto R.D."/>
            <person name="Gotting K."/>
            <person name="Book A.J."/>
            <person name="Pinto-Tomas A.A."/>
            <person name="Keefover-Ring K."/>
            <person name="Currie C.R."/>
        </authorList>
    </citation>
    <scope>NUCLEOTIDE SEQUENCE [LARGE SCALE GENOMIC DNA]</scope>
    <source>
        <strain evidence="2 3">Acro-805</strain>
    </source>
</reference>
<name>A0ABX0QQ62_9GAMM</name>
<dbReference type="RefSeq" id="WP_167135193.1">
    <property type="nucleotide sequence ID" value="NZ_VWXD01000001.1"/>
</dbReference>